<accession>A0A9D2HKW7</accession>
<evidence type="ECO:0000313" key="1">
    <source>
        <dbReference type="EMBL" id="HJA72183.1"/>
    </source>
</evidence>
<reference evidence="1" key="2">
    <citation type="submission" date="2021-04" db="EMBL/GenBank/DDBJ databases">
        <authorList>
            <person name="Gilroy R."/>
        </authorList>
    </citation>
    <scope>NUCLEOTIDE SEQUENCE</scope>
    <source>
        <strain evidence="1">CHK178-16964</strain>
    </source>
</reference>
<reference evidence="1" key="1">
    <citation type="journal article" date="2021" name="PeerJ">
        <title>Extensive microbial diversity within the chicken gut microbiome revealed by metagenomics and culture.</title>
        <authorList>
            <person name="Gilroy R."/>
            <person name="Ravi A."/>
            <person name="Getino M."/>
            <person name="Pursley I."/>
            <person name="Horton D.L."/>
            <person name="Alikhan N.F."/>
            <person name="Baker D."/>
            <person name="Gharbi K."/>
            <person name="Hall N."/>
            <person name="Watson M."/>
            <person name="Adriaenssens E.M."/>
            <person name="Foster-Nyarko E."/>
            <person name="Jarju S."/>
            <person name="Secka A."/>
            <person name="Antonio M."/>
            <person name="Oren A."/>
            <person name="Chaudhuri R.R."/>
            <person name="La Ragione R."/>
            <person name="Hildebrand F."/>
            <person name="Pallen M.J."/>
        </authorList>
    </citation>
    <scope>NUCLEOTIDE SEQUENCE</scope>
    <source>
        <strain evidence="1">CHK178-16964</strain>
    </source>
</reference>
<evidence type="ECO:0000313" key="2">
    <source>
        <dbReference type="Proteomes" id="UP000823900"/>
    </source>
</evidence>
<gene>
    <name evidence="1" type="ORF">IAA07_11520</name>
</gene>
<organism evidence="1 2">
    <name type="scientific">Candidatus Lachnoclostridium stercoravium</name>
    <dbReference type="NCBI Taxonomy" id="2838633"/>
    <lineage>
        <taxon>Bacteria</taxon>
        <taxon>Bacillati</taxon>
        <taxon>Bacillota</taxon>
        <taxon>Clostridia</taxon>
        <taxon>Lachnospirales</taxon>
        <taxon>Lachnospiraceae</taxon>
    </lineage>
</organism>
<protein>
    <submittedName>
        <fullName evidence="1">Uncharacterized protein</fullName>
    </submittedName>
</protein>
<dbReference type="AlphaFoldDB" id="A0A9D2HKW7"/>
<dbReference type="EMBL" id="DWZA01000100">
    <property type="protein sequence ID" value="HJA72183.1"/>
    <property type="molecule type" value="Genomic_DNA"/>
</dbReference>
<comment type="caution">
    <text evidence="1">The sequence shown here is derived from an EMBL/GenBank/DDBJ whole genome shotgun (WGS) entry which is preliminary data.</text>
</comment>
<proteinExistence type="predicted"/>
<name>A0A9D2HKW7_9FIRM</name>
<dbReference type="Proteomes" id="UP000823900">
    <property type="component" value="Unassembled WGS sequence"/>
</dbReference>
<sequence length="257" mass="29181">MFKENDNMRPGPTPERVLAICRLLENNSYNQGELYKLSQLSDDPTSEEAVNHSIQVAKELDLIREENEKYVLAVTPSSLESAKSFRRMIAPVIFARSNSTFFKLTEWFIANSDKVLELTKFDEYAAEASKAGLESVTENDVLGWRFWMRFLGHAYQYNRTLIPNMKIRLEDAMVGLPKETHMTCTQFVLWLKEHVPEAAASCSETTLPLAVSNGLRTLQNEGKIEIIAIKDAIRTGLFPLRGVDKNDFSDIVIKEVS</sequence>